<keyword evidence="1" id="KW-0863">Zinc-finger</keyword>
<accession>A0A8H6HZJ3</accession>
<comment type="caution">
    <text evidence="4">The sequence shown here is derived from an EMBL/GenBank/DDBJ whole genome shotgun (WGS) entry which is preliminary data.</text>
</comment>
<keyword evidence="1" id="KW-0862">Zinc</keyword>
<evidence type="ECO:0000313" key="5">
    <source>
        <dbReference type="Proteomes" id="UP000521943"/>
    </source>
</evidence>
<keyword evidence="2" id="KW-0732">Signal</keyword>
<reference evidence="4 5" key="1">
    <citation type="submission" date="2020-07" db="EMBL/GenBank/DDBJ databases">
        <title>Comparative genomics of pyrophilous fungi reveals a link between fire events and developmental genes.</title>
        <authorList>
            <consortium name="DOE Joint Genome Institute"/>
            <person name="Steindorff A.S."/>
            <person name="Carver A."/>
            <person name="Calhoun S."/>
            <person name="Stillman K."/>
            <person name="Liu H."/>
            <person name="Lipzen A."/>
            <person name="Pangilinan J."/>
            <person name="Labutti K."/>
            <person name="Bruns T.D."/>
            <person name="Grigoriev I.V."/>
        </authorList>
    </citation>
    <scope>NUCLEOTIDE SEQUENCE [LARGE SCALE GENOMIC DNA]</scope>
    <source>
        <strain evidence="4 5">CBS 144469</strain>
    </source>
</reference>
<evidence type="ECO:0000256" key="1">
    <source>
        <dbReference type="PROSITE-ProRule" id="PRU00042"/>
    </source>
</evidence>
<dbReference type="PROSITE" id="PS50157">
    <property type="entry name" value="ZINC_FINGER_C2H2_2"/>
    <property type="match status" value="1"/>
</dbReference>
<organism evidence="4 5">
    <name type="scientific">Ephemerocybe angulata</name>
    <dbReference type="NCBI Taxonomy" id="980116"/>
    <lineage>
        <taxon>Eukaryota</taxon>
        <taxon>Fungi</taxon>
        <taxon>Dikarya</taxon>
        <taxon>Basidiomycota</taxon>
        <taxon>Agaricomycotina</taxon>
        <taxon>Agaricomycetes</taxon>
        <taxon>Agaricomycetidae</taxon>
        <taxon>Agaricales</taxon>
        <taxon>Agaricineae</taxon>
        <taxon>Psathyrellaceae</taxon>
        <taxon>Ephemerocybe</taxon>
    </lineage>
</organism>
<keyword evidence="1" id="KW-0479">Metal-binding</keyword>
<dbReference type="Gene3D" id="3.30.160.60">
    <property type="entry name" value="Classic Zinc Finger"/>
    <property type="match status" value="1"/>
</dbReference>
<dbReference type="AlphaFoldDB" id="A0A8H6HZJ3"/>
<dbReference type="OrthoDB" id="10307839at2759"/>
<dbReference type="InterPro" id="IPR013087">
    <property type="entry name" value="Znf_C2H2_type"/>
</dbReference>
<protein>
    <submittedName>
        <fullName evidence="4">Ectomycorrhizas-regulated small secreted protein</fullName>
    </submittedName>
</protein>
<feature type="signal peptide" evidence="2">
    <location>
        <begin position="1"/>
        <end position="19"/>
    </location>
</feature>
<evidence type="ECO:0000313" key="4">
    <source>
        <dbReference type="EMBL" id="KAF6756148.1"/>
    </source>
</evidence>
<evidence type="ECO:0000259" key="3">
    <source>
        <dbReference type="PROSITE" id="PS50157"/>
    </source>
</evidence>
<sequence>MRLSILMPVAAALIGFANANYETEFGARNVDFLATREVNAALEVRELLDGLSTRALIDELSDRLSARGPPPYPCAICDLAFDTEKQRNDHQKRLHSDGGKPRGRR</sequence>
<dbReference type="EMBL" id="JACGCI010000027">
    <property type="protein sequence ID" value="KAF6756148.1"/>
    <property type="molecule type" value="Genomic_DNA"/>
</dbReference>
<gene>
    <name evidence="4" type="ORF">DFP72DRAFT_1117634</name>
</gene>
<dbReference type="GO" id="GO:0008270">
    <property type="term" value="F:zinc ion binding"/>
    <property type="evidence" value="ECO:0007669"/>
    <property type="project" value="UniProtKB-KW"/>
</dbReference>
<dbReference type="Proteomes" id="UP000521943">
    <property type="component" value="Unassembled WGS sequence"/>
</dbReference>
<dbReference type="PROSITE" id="PS00028">
    <property type="entry name" value="ZINC_FINGER_C2H2_1"/>
    <property type="match status" value="1"/>
</dbReference>
<keyword evidence="5" id="KW-1185">Reference proteome</keyword>
<proteinExistence type="predicted"/>
<feature type="domain" description="C2H2-type" evidence="3">
    <location>
        <begin position="72"/>
        <end position="100"/>
    </location>
</feature>
<name>A0A8H6HZJ3_9AGAR</name>
<evidence type="ECO:0000256" key="2">
    <source>
        <dbReference type="SAM" id="SignalP"/>
    </source>
</evidence>
<feature type="chain" id="PRO_5034318789" evidence="2">
    <location>
        <begin position="20"/>
        <end position="105"/>
    </location>
</feature>